<organism evidence="10 11">
    <name type="scientific">Streptomyces eurocidicus</name>
    <name type="common">Streptoverticillium eurocidicus</name>
    <dbReference type="NCBI Taxonomy" id="66423"/>
    <lineage>
        <taxon>Bacteria</taxon>
        <taxon>Bacillati</taxon>
        <taxon>Actinomycetota</taxon>
        <taxon>Actinomycetes</taxon>
        <taxon>Kitasatosporales</taxon>
        <taxon>Streptomycetaceae</taxon>
        <taxon>Streptomyces</taxon>
    </lineage>
</organism>
<keyword evidence="3 10" id="KW-0251">Elongation factor</keyword>
<dbReference type="SUPFAM" id="SSF50465">
    <property type="entry name" value="EF-Tu/eEF-1alpha/eIF2-gamma C-terminal domain"/>
    <property type="match status" value="1"/>
</dbReference>
<dbReference type="SUPFAM" id="SSF50447">
    <property type="entry name" value="Translation proteins"/>
    <property type="match status" value="1"/>
</dbReference>
<dbReference type="SUPFAM" id="SSF52540">
    <property type="entry name" value="P-loop containing nucleoside triphosphate hydrolases"/>
    <property type="match status" value="1"/>
</dbReference>
<evidence type="ECO:0000313" key="11">
    <source>
        <dbReference type="Proteomes" id="UP000528608"/>
    </source>
</evidence>
<dbReference type="Gene3D" id="2.40.30.10">
    <property type="entry name" value="Translation factors"/>
    <property type="match status" value="2"/>
</dbReference>
<evidence type="ECO:0000259" key="9">
    <source>
        <dbReference type="Pfam" id="PF03144"/>
    </source>
</evidence>
<dbReference type="GO" id="GO:0003746">
    <property type="term" value="F:translation elongation factor activity"/>
    <property type="evidence" value="ECO:0007669"/>
    <property type="project" value="UniProtKB-KW"/>
</dbReference>
<proteinExistence type="predicted"/>
<sequence>MTAAVRHEHAEHIEYIGEPGSGTTTLLAAVTRLTGPAGERPWGRPPHTPAEKKLISRRPAGIVLVLDATAGVTPRVGELLALAGRVGVRHVSVFANKADLLPDPQLREVLRLEVQEALTAHGYPGGGTVVFGSARAALTGDAEAVNTLLRGLETTVPSQDEAMNRPFLMPVEDTFHLKDRPASRRRVVTGRVERGTVRPGDVLELVGLGDPGRTVTVTAVESLGKDVDTATAGDNIGLALADTTPVRGQVLTTPGTATAHTEFEAEAYVLPEDDGGLAVTFSARPEAQFYFRTTDVTGRITTLRQDGDVRESTRGGHVSLTVRLTAPLAMEAGTPFSMRVSGKAIGPGVVTRVVA</sequence>
<dbReference type="PANTHER" id="PTHR43721:SF22">
    <property type="entry name" value="ELONGATION FACTOR TU, MITOCHONDRIAL"/>
    <property type="match status" value="1"/>
</dbReference>
<evidence type="ECO:0000256" key="5">
    <source>
        <dbReference type="ARBA" id="ARBA00023134"/>
    </source>
</evidence>
<dbReference type="Pfam" id="PF03143">
    <property type="entry name" value="GTP_EFTU_D3"/>
    <property type="match status" value="1"/>
</dbReference>
<comment type="caution">
    <text evidence="10">The sequence shown here is derived from an EMBL/GenBank/DDBJ whole genome shotgun (WGS) entry which is preliminary data.</text>
</comment>
<evidence type="ECO:0000256" key="3">
    <source>
        <dbReference type="ARBA" id="ARBA00022768"/>
    </source>
</evidence>
<dbReference type="EMBL" id="JACHJF010000010">
    <property type="protein sequence ID" value="MBB5119961.1"/>
    <property type="molecule type" value="Genomic_DNA"/>
</dbReference>
<dbReference type="RefSeq" id="WP_102920382.1">
    <property type="nucleotide sequence ID" value="NZ_JACHJF010000010.1"/>
</dbReference>
<evidence type="ECO:0000259" key="7">
    <source>
        <dbReference type="Pfam" id="PF00009"/>
    </source>
</evidence>
<dbReference type="InterPro" id="IPR009001">
    <property type="entry name" value="Transl_elong_EF1A/Init_IF2_C"/>
</dbReference>
<evidence type="ECO:0000256" key="6">
    <source>
        <dbReference type="ARBA" id="ARBA00029554"/>
    </source>
</evidence>
<dbReference type="GO" id="GO:0003924">
    <property type="term" value="F:GTPase activity"/>
    <property type="evidence" value="ECO:0007669"/>
    <property type="project" value="InterPro"/>
</dbReference>
<evidence type="ECO:0000256" key="2">
    <source>
        <dbReference type="ARBA" id="ARBA00022741"/>
    </source>
</evidence>
<dbReference type="InterPro" id="IPR050055">
    <property type="entry name" value="EF-Tu_GTPase"/>
</dbReference>
<keyword evidence="2" id="KW-0547">Nucleotide-binding</keyword>
<feature type="domain" description="Translation elongation factor EFTu-like" evidence="9">
    <location>
        <begin position="186"/>
        <end position="250"/>
    </location>
</feature>
<protein>
    <recommendedName>
        <fullName evidence="6">Elongation factor Tu</fullName>
    </recommendedName>
</protein>
<keyword evidence="4" id="KW-0648">Protein biosynthesis</keyword>
<dbReference type="InterPro" id="IPR004161">
    <property type="entry name" value="EFTu-like_2"/>
</dbReference>
<evidence type="ECO:0000256" key="1">
    <source>
        <dbReference type="ARBA" id="ARBA00022490"/>
    </source>
</evidence>
<evidence type="ECO:0000259" key="8">
    <source>
        <dbReference type="Pfam" id="PF03143"/>
    </source>
</evidence>
<evidence type="ECO:0000256" key="4">
    <source>
        <dbReference type="ARBA" id="ARBA00022917"/>
    </source>
</evidence>
<keyword evidence="5" id="KW-0342">GTP-binding</keyword>
<accession>A0A7W8BAU3</accession>
<reference evidence="10 11" key="1">
    <citation type="submission" date="2020-08" db="EMBL/GenBank/DDBJ databases">
        <title>Genomic Encyclopedia of Type Strains, Phase III (KMG-III): the genomes of soil and plant-associated and newly described type strains.</title>
        <authorList>
            <person name="Whitman W."/>
        </authorList>
    </citation>
    <scope>NUCLEOTIDE SEQUENCE [LARGE SCALE GENOMIC DNA]</scope>
    <source>
        <strain evidence="10 11">CECT 3259</strain>
    </source>
</reference>
<dbReference type="PANTHER" id="PTHR43721">
    <property type="entry name" value="ELONGATION FACTOR TU-RELATED"/>
    <property type="match status" value="1"/>
</dbReference>
<dbReference type="FunFam" id="2.40.30.10:FF:000001">
    <property type="entry name" value="Elongation factor Tu"/>
    <property type="match status" value="1"/>
</dbReference>
<dbReference type="OrthoDB" id="9803139at2"/>
<dbReference type="Proteomes" id="UP000528608">
    <property type="component" value="Unassembled WGS sequence"/>
</dbReference>
<dbReference type="InterPro" id="IPR009000">
    <property type="entry name" value="Transl_B-barrel_sf"/>
</dbReference>
<dbReference type="InterPro" id="IPR004160">
    <property type="entry name" value="Transl_elong_EFTu/EF1A_C"/>
</dbReference>
<dbReference type="InterPro" id="IPR027417">
    <property type="entry name" value="P-loop_NTPase"/>
</dbReference>
<evidence type="ECO:0000313" key="10">
    <source>
        <dbReference type="EMBL" id="MBB5119961.1"/>
    </source>
</evidence>
<gene>
    <name evidence="10" type="ORF">FHS36_003399</name>
</gene>
<name>A0A7W8BAU3_STREU</name>
<feature type="domain" description="Tr-type G" evidence="7">
    <location>
        <begin position="61"/>
        <end position="157"/>
    </location>
</feature>
<dbReference type="Pfam" id="PF03144">
    <property type="entry name" value="GTP_EFTU_D2"/>
    <property type="match status" value="1"/>
</dbReference>
<keyword evidence="1" id="KW-0963">Cytoplasm</keyword>
<dbReference type="Pfam" id="PF00009">
    <property type="entry name" value="GTP_EFTU"/>
    <property type="match status" value="1"/>
</dbReference>
<dbReference type="AlphaFoldDB" id="A0A7W8BAU3"/>
<dbReference type="InterPro" id="IPR000795">
    <property type="entry name" value="T_Tr_GTP-bd_dom"/>
</dbReference>
<dbReference type="GO" id="GO:0005525">
    <property type="term" value="F:GTP binding"/>
    <property type="evidence" value="ECO:0007669"/>
    <property type="project" value="UniProtKB-KW"/>
</dbReference>
<dbReference type="Gene3D" id="3.40.50.300">
    <property type="entry name" value="P-loop containing nucleotide triphosphate hydrolases"/>
    <property type="match status" value="1"/>
</dbReference>
<feature type="domain" description="Translation elongation factor EFTu/EF1A C-terminal" evidence="8">
    <location>
        <begin position="257"/>
        <end position="353"/>
    </location>
</feature>